<dbReference type="HOGENOM" id="CLU_1757374_0_0_0"/>
<proteinExistence type="predicted"/>
<dbReference type="STRING" id="243090.RB4210"/>
<dbReference type="InParanoid" id="Q7USZ8"/>
<keyword evidence="2" id="KW-1185">Reference proteome</keyword>
<sequence>MTGLSVFAMFIARPTHSRRNRLVVPGTVFTIEVHLLTVASPNMFSRLLTLVSSSFTTRVDREHAALKRILTTAGMIESSRRGYSAADLASCVGEYIGTPVGMGTTCDDLDLLETVGVIREDDGVWTWDCIGVDRNQTVVSRLSSHLVG</sequence>
<name>Q7USZ8_RHOBA</name>
<evidence type="ECO:0000313" key="2">
    <source>
        <dbReference type="Proteomes" id="UP000001025"/>
    </source>
</evidence>
<gene>
    <name evidence="1" type="ordered locus">RB4210</name>
</gene>
<organism evidence="1 2">
    <name type="scientific">Rhodopirellula baltica (strain DSM 10527 / NCIMB 13988 / SH1)</name>
    <dbReference type="NCBI Taxonomy" id="243090"/>
    <lineage>
        <taxon>Bacteria</taxon>
        <taxon>Pseudomonadati</taxon>
        <taxon>Planctomycetota</taxon>
        <taxon>Planctomycetia</taxon>
        <taxon>Pirellulales</taxon>
        <taxon>Pirellulaceae</taxon>
        <taxon>Rhodopirellula</taxon>
    </lineage>
</organism>
<dbReference type="EnsemblBacteria" id="CAD73644">
    <property type="protein sequence ID" value="CAD73644"/>
    <property type="gene ID" value="RB4210"/>
</dbReference>
<protein>
    <submittedName>
        <fullName evidence="1">Uncharacterized protein</fullName>
    </submittedName>
</protein>
<dbReference type="KEGG" id="rba:RB4210"/>
<dbReference type="EMBL" id="BX294140">
    <property type="protein sequence ID" value="CAD73644.1"/>
    <property type="molecule type" value="Genomic_DNA"/>
</dbReference>
<dbReference type="AlphaFoldDB" id="Q7USZ8"/>
<reference evidence="1 2" key="1">
    <citation type="journal article" date="2003" name="Proc. Natl. Acad. Sci. U.S.A.">
        <title>Complete genome sequence of the marine planctomycete Pirellula sp. strain 1.</title>
        <authorList>
            <person name="Gloeckner F.O."/>
            <person name="Kube M."/>
            <person name="Bauer M."/>
            <person name="Teeling H."/>
            <person name="Lombardot T."/>
            <person name="Ludwig W."/>
            <person name="Gade D."/>
            <person name="Beck A."/>
            <person name="Borzym K."/>
            <person name="Heitmann K."/>
            <person name="Rabus R."/>
            <person name="Schlesner H."/>
            <person name="Amann R."/>
            <person name="Reinhardt R."/>
        </authorList>
    </citation>
    <scope>NUCLEOTIDE SEQUENCE [LARGE SCALE GENOMIC DNA]</scope>
    <source>
        <strain evidence="2">DSM 10527 / NCIMB 13988 / SH1</strain>
    </source>
</reference>
<evidence type="ECO:0000313" key="1">
    <source>
        <dbReference type="EMBL" id="CAD73644.1"/>
    </source>
</evidence>
<dbReference type="PATRIC" id="fig|243090.15.peg.1953"/>
<accession>Q7USZ8</accession>
<dbReference type="Proteomes" id="UP000001025">
    <property type="component" value="Chromosome"/>
</dbReference>